<dbReference type="PANTHER" id="PTHR24135">
    <property type="entry name" value="SH3 AND MULTIPLE ANKYRIN REPEAT DOMAINS PROTEIN"/>
    <property type="match status" value="1"/>
</dbReference>
<dbReference type="PROSITE" id="PS50297">
    <property type="entry name" value="ANK_REP_REGION"/>
    <property type="match status" value="2"/>
</dbReference>
<evidence type="ECO:0000259" key="6">
    <source>
        <dbReference type="PROSITE" id="PS50106"/>
    </source>
</evidence>
<evidence type="ECO:0000313" key="7">
    <source>
        <dbReference type="EMBL" id="KAB7498006.1"/>
    </source>
</evidence>
<dbReference type="GO" id="GO:0043197">
    <property type="term" value="C:dendritic spine"/>
    <property type="evidence" value="ECO:0007669"/>
    <property type="project" value="TreeGrafter"/>
</dbReference>
<dbReference type="InterPro" id="IPR002110">
    <property type="entry name" value="Ankyrin_rpt"/>
</dbReference>
<dbReference type="GO" id="GO:0035255">
    <property type="term" value="F:ionotropic glutamate receptor binding"/>
    <property type="evidence" value="ECO:0007669"/>
    <property type="project" value="TreeGrafter"/>
</dbReference>
<keyword evidence="1 3" id="KW-0728">SH3 domain</keyword>
<comment type="caution">
    <text evidence="7">The sequence shown here is derived from an EMBL/GenBank/DDBJ whole genome shotgun (WGS) entry which is preliminary data.</text>
</comment>
<dbReference type="PROSITE" id="PS50002">
    <property type="entry name" value="SH3"/>
    <property type="match status" value="1"/>
</dbReference>
<evidence type="ECO:0000313" key="8">
    <source>
        <dbReference type="Proteomes" id="UP000326759"/>
    </source>
</evidence>
<dbReference type="PROSITE" id="PS50088">
    <property type="entry name" value="ANK_REPEAT"/>
    <property type="match status" value="2"/>
</dbReference>
<dbReference type="CDD" id="cd06746">
    <property type="entry name" value="PDZ_SHANK1_3-like"/>
    <property type="match status" value="1"/>
</dbReference>
<feature type="compositionally biased region" description="Low complexity" evidence="4">
    <location>
        <begin position="478"/>
        <end position="513"/>
    </location>
</feature>
<sequence>MLHLDEKSLRPLHSRASLRRFLEYVKENNVEKVAKLCAKGLDPNFHCQESGETPLTIGARLKKGGKMIMSLVNGGALLDYRTKEGLTPMHRAVQSDNFEAVKTLLDLGASPNYRDIRGLTPLYYSVTHATDPMLCEALLHDYSIIGASDNQGWQETHQACRNKLVQHLEHLLFYGADMNAQNASGNTPLHVCAVNNLEDCARVLLFRGCDKNALNYANQTPYQVAVIAGNMELAQIIQNHLPSSVVPYKEPPKYNPKRRISGVPLSRAQSDPRLEVCIVNKPPSPTPSNRSIPPFSSASSLSETSTGSGSTCTHPSEADSEECPSGVGSSGINPGKTFRNFININLYCTVSSAHENSDIVSDSSGVCTSNSGSNDSYDSTIGVNSSSSMLALPDVTNFSIGMLVVCLKQYTPHTPGQLDINPGEIIEVTASTDDGMLEGCLKGKSGLFPPQCVQEIRLRNPKSVRENIIGRVQSRNGSMSSSCLSDTSTISAPGTSQQIQQQQQQQQQQQYQQPQQYHQTQIYGTTPRMKKSYGVFSAFLGLKTSPFLIIENNDILMLPEPRFVTLHRGKKGFGFVLRGAKATSPLIERPYERGPALQYLDDVDPGGVADEAGLKKGDYLLKINGEDVSQASHEHVVNVIKKSGDVVHMSVISPPSISFLHSKGGQSQSLLPTHSPVYPLPGIYKRGSQTLPRKFNAVNRELHLYLLTVMFSNYDREIKKIVFFLSSNFCFPEIIGKVKKKFAKVFRIFFKSIFKATNIIN</sequence>
<dbReference type="InterPro" id="IPR001478">
    <property type="entry name" value="PDZ"/>
</dbReference>
<dbReference type="SUPFAM" id="SSF81995">
    <property type="entry name" value="beta-sandwich domain of Sec23/24"/>
    <property type="match status" value="1"/>
</dbReference>
<dbReference type="SMART" id="SM00248">
    <property type="entry name" value="ANK"/>
    <property type="match status" value="5"/>
</dbReference>
<dbReference type="PROSITE" id="PS50106">
    <property type="entry name" value="PDZ"/>
    <property type="match status" value="1"/>
</dbReference>
<dbReference type="OrthoDB" id="445896at2759"/>
<feature type="repeat" description="ANK" evidence="2">
    <location>
        <begin position="184"/>
        <end position="216"/>
    </location>
</feature>
<dbReference type="SUPFAM" id="SSF50156">
    <property type="entry name" value="PDZ domain-like"/>
    <property type="match status" value="1"/>
</dbReference>
<dbReference type="Pfam" id="PF00595">
    <property type="entry name" value="PDZ"/>
    <property type="match status" value="1"/>
</dbReference>
<keyword evidence="2" id="KW-0040">ANK repeat</keyword>
<dbReference type="Pfam" id="PF07653">
    <property type="entry name" value="SH3_2"/>
    <property type="match status" value="1"/>
</dbReference>
<evidence type="ECO:0000256" key="2">
    <source>
        <dbReference type="PROSITE-ProRule" id="PRU00023"/>
    </source>
</evidence>
<dbReference type="InterPro" id="IPR001452">
    <property type="entry name" value="SH3_domain"/>
</dbReference>
<dbReference type="PANTHER" id="PTHR24135:SF28">
    <property type="entry name" value="LD13733P"/>
    <property type="match status" value="1"/>
</dbReference>
<dbReference type="EMBL" id="SEYY01019680">
    <property type="protein sequence ID" value="KAB7498006.1"/>
    <property type="molecule type" value="Genomic_DNA"/>
</dbReference>
<accession>A0A5N5SUV9</accession>
<dbReference type="GO" id="GO:0030160">
    <property type="term" value="F:synaptic receptor adaptor activity"/>
    <property type="evidence" value="ECO:0007669"/>
    <property type="project" value="TreeGrafter"/>
</dbReference>
<dbReference type="InterPro" id="IPR036034">
    <property type="entry name" value="PDZ_sf"/>
</dbReference>
<feature type="domain" description="SH3" evidence="5">
    <location>
        <begin position="399"/>
        <end position="458"/>
    </location>
</feature>
<evidence type="ECO:0000256" key="1">
    <source>
        <dbReference type="ARBA" id="ARBA00022443"/>
    </source>
</evidence>
<dbReference type="AlphaFoldDB" id="A0A5N5SUV9"/>
<proteinExistence type="predicted"/>
<gene>
    <name evidence="7" type="primary">Shank1</name>
    <name evidence="7" type="ORF">Anas_00078</name>
</gene>
<keyword evidence="8" id="KW-1185">Reference proteome</keyword>
<dbReference type="Gene3D" id="1.25.40.20">
    <property type="entry name" value="Ankyrin repeat-containing domain"/>
    <property type="match status" value="2"/>
</dbReference>
<feature type="region of interest" description="Disordered" evidence="4">
    <location>
        <begin position="245"/>
        <end position="329"/>
    </location>
</feature>
<reference evidence="7 8" key="1">
    <citation type="journal article" date="2019" name="PLoS Biol.">
        <title>Sex chromosomes control vertical transmission of feminizing Wolbachia symbionts in an isopod.</title>
        <authorList>
            <person name="Becking T."/>
            <person name="Chebbi M.A."/>
            <person name="Giraud I."/>
            <person name="Moumen B."/>
            <person name="Laverre T."/>
            <person name="Caubet Y."/>
            <person name="Peccoud J."/>
            <person name="Gilbert C."/>
            <person name="Cordaux R."/>
        </authorList>
    </citation>
    <scope>NUCLEOTIDE SEQUENCE [LARGE SCALE GENOMIC DNA]</scope>
    <source>
        <strain evidence="7">ANa2</strain>
        <tissue evidence="7">Whole body excluding digestive tract and cuticle</tissue>
    </source>
</reference>
<feature type="domain" description="PDZ" evidence="6">
    <location>
        <begin position="563"/>
        <end position="655"/>
    </location>
</feature>
<dbReference type="SUPFAM" id="SSF48403">
    <property type="entry name" value="Ankyrin repeat"/>
    <property type="match status" value="1"/>
</dbReference>
<dbReference type="InterPro" id="IPR036770">
    <property type="entry name" value="Ankyrin_rpt-contain_sf"/>
</dbReference>
<feature type="repeat" description="ANK" evidence="2">
    <location>
        <begin position="84"/>
        <end position="116"/>
    </location>
</feature>
<dbReference type="Pfam" id="PF12796">
    <property type="entry name" value="Ank_2"/>
    <property type="match status" value="2"/>
</dbReference>
<dbReference type="Gene3D" id="2.30.30.40">
    <property type="entry name" value="SH3 Domains"/>
    <property type="match status" value="1"/>
</dbReference>
<dbReference type="SUPFAM" id="SSF50044">
    <property type="entry name" value="SH3-domain"/>
    <property type="match status" value="1"/>
</dbReference>
<dbReference type="Proteomes" id="UP000326759">
    <property type="component" value="Unassembled WGS sequence"/>
</dbReference>
<dbReference type="GO" id="GO:0014069">
    <property type="term" value="C:postsynaptic density"/>
    <property type="evidence" value="ECO:0007669"/>
    <property type="project" value="TreeGrafter"/>
</dbReference>
<dbReference type="InterPro" id="IPR051569">
    <property type="entry name" value="SHANK"/>
</dbReference>
<dbReference type="SMART" id="SM00228">
    <property type="entry name" value="PDZ"/>
    <property type="match status" value="1"/>
</dbReference>
<protein>
    <submittedName>
        <fullName evidence="7">SH3 and multiple ankyrin repeat domains protein 1</fullName>
    </submittedName>
</protein>
<dbReference type="Gene3D" id="2.30.42.10">
    <property type="match status" value="1"/>
</dbReference>
<evidence type="ECO:0000256" key="3">
    <source>
        <dbReference type="PROSITE-ProRule" id="PRU00192"/>
    </source>
</evidence>
<dbReference type="GO" id="GO:0045211">
    <property type="term" value="C:postsynaptic membrane"/>
    <property type="evidence" value="ECO:0007669"/>
    <property type="project" value="TreeGrafter"/>
</dbReference>
<dbReference type="SMART" id="SM00326">
    <property type="entry name" value="SH3"/>
    <property type="match status" value="1"/>
</dbReference>
<name>A0A5N5SUV9_9CRUS</name>
<organism evidence="7 8">
    <name type="scientific">Armadillidium nasatum</name>
    <dbReference type="NCBI Taxonomy" id="96803"/>
    <lineage>
        <taxon>Eukaryota</taxon>
        <taxon>Metazoa</taxon>
        <taxon>Ecdysozoa</taxon>
        <taxon>Arthropoda</taxon>
        <taxon>Crustacea</taxon>
        <taxon>Multicrustacea</taxon>
        <taxon>Malacostraca</taxon>
        <taxon>Eumalacostraca</taxon>
        <taxon>Peracarida</taxon>
        <taxon>Isopoda</taxon>
        <taxon>Oniscidea</taxon>
        <taxon>Crinocheta</taxon>
        <taxon>Armadillidiidae</taxon>
        <taxon>Armadillidium</taxon>
    </lineage>
</organism>
<evidence type="ECO:0000259" key="5">
    <source>
        <dbReference type="PROSITE" id="PS50002"/>
    </source>
</evidence>
<evidence type="ECO:0000256" key="4">
    <source>
        <dbReference type="SAM" id="MobiDB-lite"/>
    </source>
</evidence>
<dbReference type="InterPro" id="IPR036028">
    <property type="entry name" value="SH3-like_dom_sf"/>
</dbReference>
<feature type="compositionally biased region" description="Low complexity" evidence="4">
    <location>
        <begin position="288"/>
        <end position="315"/>
    </location>
</feature>
<feature type="region of interest" description="Disordered" evidence="4">
    <location>
        <begin position="475"/>
        <end position="513"/>
    </location>
</feature>